<evidence type="ECO:0000313" key="13">
    <source>
        <dbReference type="Proteomes" id="UP000440224"/>
    </source>
</evidence>
<dbReference type="InterPro" id="IPR050091">
    <property type="entry name" value="PKS_NRPS_Biosynth_Enz"/>
</dbReference>
<evidence type="ECO:0000259" key="6">
    <source>
        <dbReference type="SMART" id="SM00822"/>
    </source>
</evidence>
<dbReference type="Gene3D" id="3.10.129.110">
    <property type="entry name" value="Polyketide synthase dehydratase"/>
    <property type="match status" value="1"/>
</dbReference>
<dbReference type="SMART" id="SM00822">
    <property type="entry name" value="PKS_KR"/>
    <property type="match status" value="1"/>
</dbReference>
<feature type="domain" description="Malonyl-CoA:ACP transacylase (MAT)" evidence="11">
    <location>
        <begin position="577"/>
        <end position="776"/>
    </location>
</feature>
<dbReference type="FunFam" id="3.40.47.10:FF:000019">
    <property type="entry name" value="Polyketide synthase type I"/>
    <property type="match status" value="1"/>
</dbReference>
<keyword evidence="2" id="KW-0597">Phosphoprotein</keyword>
<dbReference type="InterPro" id="IPR016035">
    <property type="entry name" value="Acyl_Trfase/lysoPLipase"/>
</dbReference>
<dbReference type="Gene3D" id="3.40.47.10">
    <property type="match status" value="1"/>
</dbReference>
<dbReference type="Gene3D" id="1.10.1200.10">
    <property type="entry name" value="ACP-like"/>
    <property type="match status" value="1"/>
</dbReference>
<evidence type="ECO:0000259" key="11">
    <source>
        <dbReference type="SMART" id="SM00827"/>
    </source>
</evidence>
<dbReference type="InterPro" id="IPR020806">
    <property type="entry name" value="PKS_PP-bd"/>
</dbReference>
<feature type="domain" description="Polyketide synthase-like phosphopantetheine-binding" evidence="7">
    <location>
        <begin position="1622"/>
        <end position="1695"/>
    </location>
</feature>
<dbReference type="SMART" id="SM00827">
    <property type="entry name" value="PKS_AT"/>
    <property type="match status" value="1"/>
</dbReference>
<dbReference type="Gene3D" id="3.40.50.720">
    <property type="entry name" value="NAD(P)-binding Rossmann-like Domain"/>
    <property type="match status" value="1"/>
</dbReference>
<protein>
    <submittedName>
        <fullName evidence="12">KR domain-containing protein</fullName>
    </submittedName>
</protein>
<keyword evidence="13" id="KW-1185">Reference proteome</keyword>
<dbReference type="InterPro" id="IPR020807">
    <property type="entry name" value="PKS_DH"/>
</dbReference>
<dbReference type="GO" id="GO:0006633">
    <property type="term" value="P:fatty acid biosynthetic process"/>
    <property type="evidence" value="ECO:0007669"/>
    <property type="project" value="InterPro"/>
</dbReference>
<proteinExistence type="predicted"/>
<feature type="domain" description="Ketoreductase" evidence="6">
    <location>
        <begin position="1343"/>
        <end position="1526"/>
    </location>
</feature>
<reference evidence="12 13" key="1">
    <citation type="submission" date="2019-10" db="EMBL/GenBank/DDBJ databases">
        <title>A soil myxobacterium in the family Polyangiaceae.</title>
        <authorList>
            <person name="Li Y."/>
            <person name="Wang J."/>
        </authorList>
    </citation>
    <scope>NUCLEOTIDE SEQUENCE [LARGE SCALE GENOMIC DNA]</scope>
    <source>
        <strain evidence="12 13">DSM 14734</strain>
    </source>
</reference>
<dbReference type="Pfam" id="PF08659">
    <property type="entry name" value="KR"/>
    <property type="match status" value="1"/>
</dbReference>
<dbReference type="SUPFAM" id="SSF53901">
    <property type="entry name" value="Thiolase-like"/>
    <property type="match status" value="1"/>
</dbReference>
<evidence type="ECO:0000259" key="7">
    <source>
        <dbReference type="SMART" id="SM00823"/>
    </source>
</evidence>
<feature type="domain" description="Thioesterase TesA-like" evidence="8">
    <location>
        <begin position="1730"/>
        <end position="1976"/>
    </location>
</feature>
<dbReference type="InterPro" id="IPR009081">
    <property type="entry name" value="PP-bd_ACP"/>
</dbReference>
<dbReference type="Pfam" id="PF00698">
    <property type="entry name" value="Acyl_transf_1"/>
    <property type="match status" value="1"/>
</dbReference>
<comment type="function">
    <text evidence="4">Involved in production of the polyketide antibiotic thailandamide.</text>
</comment>
<dbReference type="InterPro" id="IPR029058">
    <property type="entry name" value="AB_hydrolase_fold"/>
</dbReference>
<dbReference type="SMART" id="SM00824">
    <property type="entry name" value="PKS_TE"/>
    <property type="match status" value="1"/>
</dbReference>
<dbReference type="InterPro" id="IPR020841">
    <property type="entry name" value="PKS_Beta-ketoAc_synthase_dom"/>
</dbReference>
<evidence type="ECO:0000256" key="5">
    <source>
        <dbReference type="SAM" id="MobiDB-lite"/>
    </source>
</evidence>
<evidence type="ECO:0000259" key="8">
    <source>
        <dbReference type="SMART" id="SM00824"/>
    </source>
</evidence>
<dbReference type="OrthoDB" id="9770470at2"/>
<evidence type="ECO:0000313" key="12">
    <source>
        <dbReference type="EMBL" id="MRG94791.1"/>
    </source>
</evidence>
<comment type="caution">
    <text evidence="12">The sequence shown here is derived from an EMBL/GenBank/DDBJ whole genome shotgun (WGS) entry which is preliminary data.</text>
</comment>
<dbReference type="InterPro" id="IPR057326">
    <property type="entry name" value="KR_dom"/>
</dbReference>
<dbReference type="InterPro" id="IPR018201">
    <property type="entry name" value="Ketoacyl_synth_AS"/>
</dbReference>
<dbReference type="InterPro" id="IPR036291">
    <property type="entry name" value="NAD(P)-bd_dom_sf"/>
</dbReference>
<accession>A0A6N7Q1E7</accession>
<dbReference type="SUPFAM" id="SSF47336">
    <property type="entry name" value="ACP-like"/>
    <property type="match status" value="1"/>
</dbReference>
<name>A0A6N7Q1E7_9BACT</name>
<dbReference type="SUPFAM" id="SSF51735">
    <property type="entry name" value="NAD(P)-binding Rossmann-fold domains"/>
    <property type="match status" value="2"/>
</dbReference>
<keyword evidence="3" id="KW-0808">Transferase</keyword>
<dbReference type="InterPro" id="IPR001031">
    <property type="entry name" value="Thioesterase"/>
</dbReference>
<dbReference type="InterPro" id="IPR014030">
    <property type="entry name" value="Ketoacyl_synth_N"/>
</dbReference>
<dbReference type="InterPro" id="IPR042104">
    <property type="entry name" value="PKS_dehydratase_sf"/>
</dbReference>
<dbReference type="InterPro" id="IPR036736">
    <property type="entry name" value="ACP-like_sf"/>
</dbReference>
<dbReference type="SUPFAM" id="SSF53474">
    <property type="entry name" value="alpha/beta-Hydrolases"/>
    <property type="match status" value="1"/>
</dbReference>
<dbReference type="Gene3D" id="3.30.70.3290">
    <property type="match status" value="2"/>
</dbReference>
<dbReference type="InterPro" id="IPR014031">
    <property type="entry name" value="Ketoacyl_synth_C"/>
</dbReference>
<dbReference type="EMBL" id="WJIE01000006">
    <property type="protein sequence ID" value="MRG94791.1"/>
    <property type="molecule type" value="Genomic_DNA"/>
</dbReference>
<feature type="domain" description="Polyketide/metazoan fatty acid synthase-like dehydratase" evidence="10">
    <location>
        <begin position="840"/>
        <end position="1002"/>
    </location>
</feature>
<dbReference type="InterPro" id="IPR006162">
    <property type="entry name" value="Ppantetheine_attach_site"/>
</dbReference>
<sequence length="1982" mass="212453">MTTTRHPSGGSTLERALLAIEKLESKLAAVERSRTEPLAIVGMGCRFPGGAESPEALWRILLSGIDVVTKIPEERWGHKTSSPFPVERWAGQIEDIDAFDASFFGLGPQEAADADPQHRMLLEVTWQALENAGITPERLFGSKTAVFMGITSHDYIQRITATAVEPRPYIPTGNAVSFAASRISHVLGLRGPCMSINTACSSSLVALHLACQSLRRGECDMAIVGGANVILSAEVSRQLVSLQILSPDGHCRTFDASGNGFVRSEGAGVVVLSRLSDAKRRGDRILALVRGSAINQNGRSTSLAAPNVQAQAAVIQAALEDARVPPERIGYVEVASNGSPMGDPIELDALKEALGKPREDGSACVLGSIKTNIGHTEAASGMASLIKAALVLNHGLVPRNLHFQALNPHASIEGTPFVLPTREVEWAPGPSSRMAGVSATGLSGANAHVILEEPPPASREAGKPERPAHVFVLSGKTAEGLRDRAEQMLRHLAAHPEQHLGDVCHTLGAGRSHFEHRWAAVVSSHSEALGRLSDFVKNVRSGYLTGRLEKASARRRIGFSFTGSPADAVGSIPSIEQAPPALKEALRRGDDAVRARLGRSVSRLLEGDDGAYSPGSAVDSELALFVLQCALVEAFRAWGIEPSGVLGVGTGECVAAWAAGALEYDDALALAMARARLVDGGDTGELAAALSKIRFASPRRTFLPSLGGDCTVSSLATTAYWQRQVHDAPDPEAGLRALSSPAFVALVRIGRQRAAQDAQPRANAAPELLSSLHGDAPPARALLDCLASLYVRGIEPRWDQLDAPHPYRRVGLPTYPFQRERYWFGSPTIETPVEAHPDGHPLLGHPLAPRADQPDVRAWEKTFDDARRGGLGVQRLVETSSLSSGGLVEVAIAAGREIFGDGPWEIGLALGDPPIIAEGETTTMQVIVTPEGTSAASMGIFFEASDGRAWKRVASGAIRPKPSTDEDDDVAPPSMRPGRRQSVPSTLWETRLEALGLGPEALHIDQLWRKPEETLARVSITRNRAASSFVRAAAAIASITHPAAHGRAWMIDSVEGVSVRPAEADGRAWLRLNWVTNDAWSGRVSAELVDGEGCVTASARRIDLRAQDPASALRAAGKDPFEHAFVEQVWRDAPPSAPRPATKRRWLIVADAGGVGRALAEQLDVGGDMTAIVPAADLEERVLPLEMVLGVSGPFTGVVYLGALDATSNDALTPSTFEREACRNTTVALRVIDRLASQVQVPKLWLVTRGARPVLDTDVALAQAGLCGIGNALSLERPDMWGGSIDLDPGPDTDGAEITRLAQALLSSSAEDQVALRAEKRYVARLARAPIPVARPLDVRSDRTHVLTGAQSALGQEAMRRLVELGARSFLWIEPTTGADPQAPDELGRLSRCFVSQGVEIIVAHADAADTDSLRLAFSRAPLPIGGIVHASGAKDSTPCRLTSRDATQALHETIRTKTLLHWALHALTRDVALDYFIVFSSAASALGWEGLGSDGVAAAFLDGISRHRRRRGLPATTAYIAFPHEERPGRTELQQDILAAGLQGMPPSLSWQAAERMASEGTPAAIAAWVDWELFQQSHRAHMGRPLLEGLVAVRGASSGAAALSKRIAAAEPEQARRLVEIVVRREVARVLGARLEELPQSDRAELSSLGLDSIMGVQLLTSVGHALHVTLPVTTLLHHPTIESITRRVLGTLRKDDPPGGEGADPSGPPGRQGLLVELVREDSKPPFFFAPPLNGTGLVFQSLVHHFGKVHPFYSFNVPGVDTDEPVADRVELIASRFVQEIRKVRPRGPHRLGGYSFGAMVAFEMAQMLTRSGELVEKLVLVDMPVLRQSDDPGTVLLRVARLFSMPIDDEDAFCRLGHEEQVAELASILAEILMLPPEQGESREKLRMYRAHFSAMQSYEPSPYSGAITLLRARHTVDHIAVAGLSPDDPTFGWGALCARPVRILDMPGNHFEALFEPAVVEFARMLRLALDEDEPG</sequence>
<dbReference type="InterPro" id="IPR016039">
    <property type="entry name" value="Thiolase-like"/>
</dbReference>
<dbReference type="SMART" id="SM00823">
    <property type="entry name" value="PKS_PP"/>
    <property type="match status" value="1"/>
</dbReference>
<gene>
    <name evidence="12" type="ORF">GF068_23130</name>
</gene>
<evidence type="ECO:0000256" key="2">
    <source>
        <dbReference type="ARBA" id="ARBA00022553"/>
    </source>
</evidence>
<dbReference type="SMART" id="SM00826">
    <property type="entry name" value="PKS_DH"/>
    <property type="match status" value="1"/>
</dbReference>
<evidence type="ECO:0000259" key="10">
    <source>
        <dbReference type="SMART" id="SM00826"/>
    </source>
</evidence>
<keyword evidence="1" id="KW-0596">Phosphopantetheine</keyword>
<dbReference type="Gene3D" id="3.40.366.10">
    <property type="entry name" value="Malonyl-Coenzyme A Acyl Carrier Protein, domain 2"/>
    <property type="match status" value="1"/>
</dbReference>
<organism evidence="12 13">
    <name type="scientific">Polyangium spumosum</name>
    <dbReference type="NCBI Taxonomy" id="889282"/>
    <lineage>
        <taxon>Bacteria</taxon>
        <taxon>Pseudomonadati</taxon>
        <taxon>Myxococcota</taxon>
        <taxon>Polyangia</taxon>
        <taxon>Polyangiales</taxon>
        <taxon>Polyangiaceae</taxon>
        <taxon>Polyangium</taxon>
    </lineage>
</organism>
<dbReference type="Pfam" id="PF00550">
    <property type="entry name" value="PP-binding"/>
    <property type="match status" value="1"/>
</dbReference>
<dbReference type="InterPro" id="IPR001227">
    <property type="entry name" value="Ac_transferase_dom_sf"/>
</dbReference>
<dbReference type="RefSeq" id="WP_153821599.1">
    <property type="nucleotide sequence ID" value="NZ_WJIE01000006.1"/>
</dbReference>
<dbReference type="PROSITE" id="PS00012">
    <property type="entry name" value="PHOSPHOPANTETHEINE"/>
    <property type="match status" value="1"/>
</dbReference>
<dbReference type="Pfam" id="PF00109">
    <property type="entry name" value="ketoacyl-synt"/>
    <property type="match status" value="1"/>
</dbReference>
<dbReference type="Pfam" id="PF22621">
    <property type="entry name" value="CurL-like_PKS_C"/>
    <property type="match status" value="1"/>
</dbReference>
<evidence type="ECO:0000256" key="3">
    <source>
        <dbReference type="ARBA" id="ARBA00022679"/>
    </source>
</evidence>
<dbReference type="Pfam" id="PF02801">
    <property type="entry name" value="Ketoacyl-synt_C"/>
    <property type="match status" value="1"/>
</dbReference>
<dbReference type="Pfam" id="PF00975">
    <property type="entry name" value="Thioesterase"/>
    <property type="match status" value="1"/>
</dbReference>
<dbReference type="PROSITE" id="PS00606">
    <property type="entry name" value="KS3_1"/>
    <property type="match status" value="1"/>
</dbReference>
<dbReference type="GO" id="GO:0031177">
    <property type="term" value="F:phosphopantetheine binding"/>
    <property type="evidence" value="ECO:0007669"/>
    <property type="project" value="InterPro"/>
</dbReference>
<dbReference type="SMART" id="SM01294">
    <property type="entry name" value="PKS_PP_betabranch"/>
    <property type="match status" value="1"/>
</dbReference>
<feature type="region of interest" description="Disordered" evidence="5">
    <location>
        <begin position="957"/>
        <end position="984"/>
    </location>
</feature>
<feature type="domain" description="Ketosynthase family 3 (KS3)" evidence="9">
    <location>
        <begin position="38"/>
        <end position="456"/>
    </location>
</feature>
<evidence type="ECO:0000256" key="1">
    <source>
        <dbReference type="ARBA" id="ARBA00022450"/>
    </source>
</evidence>
<feature type="region of interest" description="Disordered" evidence="5">
    <location>
        <begin position="1694"/>
        <end position="1716"/>
    </location>
</feature>
<dbReference type="PANTHER" id="PTHR43775:SF51">
    <property type="entry name" value="INACTIVE PHENOLPHTHIOCEROL SYNTHESIS POLYKETIDE SYNTHASE TYPE I PKS1-RELATED"/>
    <property type="match status" value="1"/>
</dbReference>
<dbReference type="Gene3D" id="3.40.50.1820">
    <property type="entry name" value="alpha/beta hydrolase"/>
    <property type="match status" value="1"/>
</dbReference>
<dbReference type="SUPFAM" id="SSF52151">
    <property type="entry name" value="FabD/lysophospholipase-like"/>
    <property type="match status" value="1"/>
</dbReference>
<dbReference type="Proteomes" id="UP000440224">
    <property type="component" value="Unassembled WGS sequence"/>
</dbReference>
<dbReference type="GO" id="GO:0004312">
    <property type="term" value="F:fatty acid synthase activity"/>
    <property type="evidence" value="ECO:0007669"/>
    <property type="project" value="TreeGrafter"/>
</dbReference>
<evidence type="ECO:0000256" key="4">
    <source>
        <dbReference type="ARBA" id="ARBA00054155"/>
    </source>
</evidence>
<dbReference type="InterPro" id="IPR020802">
    <property type="entry name" value="TesA-like"/>
</dbReference>
<evidence type="ECO:0000259" key="9">
    <source>
        <dbReference type="SMART" id="SM00825"/>
    </source>
</evidence>
<dbReference type="CDD" id="cd00833">
    <property type="entry name" value="PKS"/>
    <property type="match status" value="1"/>
</dbReference>
<dbReference type="SMART" id="SM00825">
    <property type="entry name" value="PKS_KS"/>
    <property type="match status" value="1"/>
</dbReference>
<dbReference type="InterPro" id="IPR014043">
    <property type="entry name" value="Acyl_transferase_dom"/>
</dbReference>
<dbReference type="PANTHER" id="PTHR43775">
    <property type="entry name" value="FATTY ACID SYNTHASE"/>
    <property type="match status" value="1"/>
</dbReference>
<dbReference type="GO" id="GO:0004315">
    <property type="term" value="F:3-oxoacyl-[acyl-carrier-protein] synthase activity"/>
    <property type="evidence" value="ECO:0007669"/>
    <property type="project" value="InterPro"/>
</dbReference>
<dbReference type="InterPro" id="IPR013968">
    <property type="entry name" value="PKS_KR"/>
</dbReference>